<keyword evidence="9" id="KW-0862">Zinc</keyword>
<evidence type="ECO:0000313" key="21">
    <source>
        <dbReference type="Proteomes" id="UP001596147"/>
    </source>
</evidence>
<dbReference type="Gene3D" id="1.10.10.10">
    <property type="entry name" value="Winged helix-like DNA-binding domain superfamily/Winged helix DNA-binding domain"/>
    <property type="match status" value="1"/>
</dbReference>
<dbReference type="Pfam" id="PF14493">
    <property type="entry name" value="HTH_40"/>
    <property type="match status" value="1"/>
</dbReference>
<evidence type="ECO:0000256" key="12">
    <source>
        <dbReference type="ARBA" id="ARBA00023172"/>
    </source>
</evidence>
<evidence type="ECO:0000256" key="14">
    <source>
        <dbReference type="ARBA" id="ARBA00023235"/>
    </source>
</evidence>
<evidence type="ECO:0000259" key="17">
    <source>
        <dbReference type="PROSITE" id="PS50967"/>
    </source>
</evidence>
<gene>
    <name evidence="20" type="primary">recQ</name>
    <name evidence="20" type="ORF">ACFPM4_17515</name>
</gene>
<dbReference type="InterPro" id="IPR011545">
    <property type="entry name" value="DEAD/DEAH_box_helicase_dom"/>
</dbReference>
<evidence type="ECO:0000256" key="8">
    <source>
        <dbReference type="ARBA" id="ARBA00022806"/>
    </source>
</evidence>
<keyword evidence="11" id="KW-0238">DNA-binding</keyword>
<evidence type="ECO:0000259" key="19">
    <source>
        <dbReference type="PROSITE" id="PS51194"/>
    </source>
</evidence>
<proteinExistence type="inferred from homology"/>
<feature type="domain" description="Helicase C-terminal" evidence="19">
    <location>
        <begin position="219"/>
        <end position="366"/>
    </location>
</feature>
<dbReference type="PROSITE" id="PS51192">
    <property type="entry name" value="HELICASE_ATP_BIND_1"/>
    <property type="match status" value="1"/>
</dbReference>
<dbReference type="Pfam" id="PF16124">
    <property type="entry name" value="RecQ_Zn_bind"/>
    <property type="match status" value="1"/>
</dbReference>
<dbReference type="SMART" id="SM00490">
    <property type="entry name" value="HELICc"/>
    <property type="match status" value="1"/>
</dbReference>
<evidence type="ECO:0000259" key="18">
    <source>
        <dbReference type="PROSITE" id="PS51192"/>
    </source>
</evidence>
<dbReference type="Pfam" id="PF00270">
    <property type="entry name" value="DEAD"/>
    <property type="match status" value="1"/>
</dbReference>
<keyword evidence="13" id="KW-0234">DNA repair</keyword>
<dbReference type="InterPro" id="IPR032284">
    <property type="entry name" value="RecQ_Zn-bd"/>
</dbReference>
<dbReference type="GO" id="GO:0004386">
    <property type="term" value="F:helicase activity"/>
    <property type="evidence" value="ECO:0007669"/>
    <property type="project" value="UniProtKB-KW"/>
</dbReference>
<keyword evidence="8 20" id="KW-0347">Helicase</keyword>
<evidence type="ECO:0000256" key="9">
    <source>
        <dbReference type="ARBA" id="ARBA00022833"/>
    </source>
</evidence>
<dbReference type="SUPFAM" id="SSF46785">
    <property type="entry name" value="Winged helix' DNA-binding domain"/>
    <property type="match status" value="1"/>
</dbReference>
<dbReference type="SMART" id="SM00487">
    <property type="entry name" value="DEXDc"/>
    <property type="match status" value="1"/>
</dbReference>
<dbReference type="Pfam" id="PF09382">
    <property type="entry name" value="RQC"/>
    <property type="match status" value="1"/>
</dbReference>
<dbReference type="NCBIfam" id="TIGR00614">
    <property type="entry name" value="recQ_fam"/>
    <property type="match status" value="1"/>
</dbReference>
<protein>
    <recommendedName>
        <fullName evidence="16">DNA helicase RecQ</fullName>
        <ecNumber evidence="16">5.6.2.4</ecNumber>
    </recommendedName>
</protein>
<evidence type="ECO:0000256" key="1">
    <source>
        <dbReference type="ARBA" id="ARBA00001946"/>
    </source>
</evidence>
<dbReference type="CDD" id="cd17920">
    <property type="entry name" value="DEXHc_RecQ"/>
    <property type="match status" value="1"/>
</dbReference>
<sequence length="710" mass="80999">MLPKAQELLQSKFGYSQFRQGQEAIIQKIMDGKDTLGIMPTGGGKSVCYQIPAMLMRGVTIVVSPLISLMKDQVDALEKTGIPSTYINSAISNDEMQERLASIYNGEYKLVYIAPERLETPSFLRLLEGIYVSFVAIDEAHCISQWGHDFRPSYLHIKKLIGHLRPKPTVLALTATATPQVQSDISDLLEVHEEDVVVTGFERKNLHFQVVKGQDRDHFLLDYIEKNREQAGIVYAATRKEVDRIHHFLEARGLRVGKYHAGLSEQQRNQQQERFLYDDISIMVATNAFGMGINKSNVRYVIHYHIPRNMEAYYQEAGRAGRDGEESACILLFAPQDTHIQSFLIDQSDMDEARKENEYAKLRKMVAYGHTESCLQQYILHYFGEENAPECGKCGNCTDDRAQIDVTVEAQMVLSCIRRMNERFGKTMITKVLTGSGDKKIKSFGFDKLTTYGIMKEKTQKAVNEFIDFLTAEGYLRPTDGAYPVLMITEKSGDVLRGTEKVYRKERVRIAQIVKDDELFERLRMVRKEIAEAEKVPPYIIFSDVTLREMSAKLPMSKSELLQIKGVGERKLESYGEAFLLEIQQYSEENNIEREVEIERGNTPISRTTTTKSDKEKSHHTTYDLLQEGFTIAEIATQRGLSERTIENHVIKCAEEGMDVNWDSFIPEGAEEQIAAAVEEADSERLTPIKQLLPEDISFFMIRAYLEKQM</sequence>
<keyword evidence="6" id="KW-0227">DNA damage</keyword>
<comment type="caution">
    <text evidence="20">The sequence shown here is derived from an EMBL/GenBank/DDBJ whole genome shotgun (WGS) entry which is preliminary data.</text>
</comment>
<comment type="catalytic activity">
    <reaction evidence="15">
        <text>Couples ATP hydrolysis with the unwinding of duplex DNA by translocating in the 3'-5' direction.</text>
        <dbReference type="EC" id="5.6.2.4"/>
    </reaction>
</comment>
<dbReference type="Gene3D" id="3.40.50.300">
    <property type="entry name" value="P-loop containing nucleotide triphosphate hydrolases"/>
    <property type="match status" value="2"/>
</dbReference>
<dbReference type="PROSITE" id="PS50967">
    <property type="entry name" value="HRDC"/>
    <property type="match status" value="1"/>
</dbReference>
<keyword evidence="4" id="KW-0479">Metal-binding</keyword>
<evidence type="ECO:0000256" key="6">
    <source>
        <dbReference type="ARBA" id="ARBA00022763"/>
    </source>
</evidence>
<evidence type="ECO:0000256" key="3">
    <source>
        <dbReference type="ARBA" id="ARBA00005446"/>
    </source>
</evidence>
<dbReference type="NCBIfam" id="TIGR01389">
    <property type="entry name" value="recQ"/>
    <property type="match status" value="1"/>
</dbReference>
<dbReference type="InterPro" id="IPR029491">
    <property type="entry name" value="Helicase_HTH"/>
</dbReference>
<accession>A0ABW0LL91</accession>
<dbReference type="EMBL" id="JBHSMC010000027">
    <property type="protein sequence ID" value="MFC5466524.1"/>
    <property type="molecule type" value="Genomic_DNA"/>
</dbReference>
<dbReference type="InterPro" id="IPR014001">
    <property type="entry name" value="Helicase_ATP-bd"/>
</dbReference>
<dbReference type="InterPro" id="IPR036388">
    <property type="entry name" value="WH-like_DNA-bd_sf"/>
</dbReference>
<keyword evidence="7" id="KW-0378">Hydrolase</keyword>
<dbReference type="InterPro" id="IPR001650">
    <property type="entry name" value="Helicase_C-like"/>
</dbReference>
<dbReference type="PROSITE" id="PS51194">
    <property type="entry name" value="HELICASE_CTER"/>
    <property type="match status" value="1"/>
</dbReference>
<comment type="similarity">
    <text evidence="3">Belongs to the helicase family. RecQ subfamily.</text>
</comment>
<comment type="cofactor">
    <cofactor evidence="1">
        <name>Mg(2+)</name>
        <dbReference type="ChEBI" id="CHEBI:18420"/>
    </cofactor>
</comment>
<dbReference type="RefSeq" id="WP_382354809.1">
    <property type="nucleotide sequence ID" value="NZ_JBHSMC010000027.1"/>
</dbReference>
<keyword evidence="21" id="KW-1185">Reference proteome</keyword>
<dbReference type="SUPFAM" id="SSF47819">
    <property type="entry name" value="HRDC-like"/>
    <property type="match status" value="1"/>
</dbReference>
<dbReference type="InterPro" id="IPR004589">
    <property type="entry name" value="DNA_helicase_ATP-dep_RecQ"/>
</dbReference>
<keyword evidence="14" id="KW-0413">Isomerase</keyword>
<evidence type="ECO:0000256" key="10">
    <source>
        <dbReference type="ARBA" id="ARBA00022840"/>
    </source>
</evidence>
<feature type="domain" description="HRDC" evidence="17">
    <location>
        <begin position="513"/>
        <end position="593"/>
    </location>
</feature>
<dbReference type="InterPro" id="IPR036390">
    <property type="entry name" value="WH_DNA-bd_sf"/>
</dbReference>
<evidence type="ECO:0000256" key="13">
    <source>
        <dbReference type="ARBA" id="ARBA00023204"/>
    </source>
</evidence>
<keyword evidence="12" id="KW-0233">DNA recombination</keyword>
<keyword evidence="5" id="KW-0547">Nucleotide-binding</keyword>
<evidence type="ECO:0000256" key="7">
    <source>
        <dbReference type="ARBA" id="ARBA00022801"/>
    </source>
</evidence>
<dbReference type="Pfam" id="PF00570">
    <property type="entry name" value="HRDC"/>
    <property type="match status" value="1"/>
</dbReference>
<dbReference type="Gene3D" id="1.10.150.80">
    <property type="entry name" value="HRDC domain"/>
    <property type="match status" value="1"/>
</dbReference>
<dbReference type="PANTHER" id="PTHR13710">
    <property type="entry name" value="DNA HELICASE RECQ FAMILY MEMBER"/>
    <property type="match status" value="1"/>
</dbReference>
<reference evidence="21" key="1">
    <citation type="journal article" date="2019" name="Int. J. Syst. Evol. Microbiol.">
        <title>The Global Catalogue of Microorganisms (GCM) 10K type strain sequencing project: providing services to taxonomists for standard genome sequencing and annotation.</title>
        <authorList>
            <consortium name="The Broad Institute Genomics Platform"/>
            <consortium name="The Broad Institute Genome Sequencing Center for Infectious Disease"/>
            <person name="Wu L."/>
            <person name="Ma J."/>
        </authorList>
    </citation>
    <scope>NUCLEOTIDE SEQUENCE [LARGE SCALE GENOMIC DNA]</scope>
    <source>
        <strain evidence="21">CGMCC 1.12237</strain>
    </source>
</reference>
<dbReference type="PANTHER" id="PTHR13710:SF105">
    <property type="entry name" value="ATP-DEPENDENT DNA HELICASE Q1"/>
    <property type="match status" value="1"/>
</dbReference>
<evidence type="ECO:0000313" key="20">
    <source>
        <dbReference type="EMBL" id="MFC5466524.1"/>
    </source>
</evidence>
<dbReference type="SMART" id="SM00956">
    <property type="entry name" value="RQC"/>
    <property type="match status" value="1"/>
</dbReference>
<comment type="cofactor">
    <cofactor evidence="2">
        <name>Zn(2+)</name>
        <dbReference type="ChEBI" id="CHEBI:29105"/>
    </cofactor>
</comment>
<feature type="domain" description="Helicase ATP-binding" evidence="18">
    <location>
        <begin position="26"/>
        <end position="195"/>
    </location>
</feature>
<evidence type="ECO:0000256" key="2">
    <source>
        <dbReference type="ARBA" id="ARBA00001947"/>
    </source>
</evidence>
<dbReference type="SUPFAM" id="SSF52540">
    <property type="entry name" value="P-loop containing nucleoside triphosphate hydrolases"/>
    <property type="match status" value="1"/>
</dbReference>
<keyword evidence="10" id="KW-0067">ATP-binding</keyword>
<evidence type="ECO:0000256" key="5">
    <source>
        <dbReference type="ARBA" id="ARBA00022741"/>
    </source>
</evidence>
<dbReference type="SMART" id="SM00341">
    <property type="entry name" value="HRDC"/>
    <property type="match status" value="1"/>
</dbReference>
<dbReference type="InterPro" id="IPR002121">
    <property type="entry name" value="HRDC_dom"/>
</dbReference>
<evidence type="ECO:0000256" key="11">
    <source>
        <dbReference type="ARBA" id="ARBA00023125"/>
    </source>
</evidence>
<name>A0ABW0LL91_9BACI</name>
<evidence type="ECO:0000256" key="15">
    <source>
        <dbReference type="ARBA" id="ARBA00034617"/>
    </source>
</evidence>
<dbReference type="EC" id="5.6.2.4" evidence="16"/>
<evidence type="ECO:0000256" key="4">
    <source>
        <dbReference type="ARBA" id="ARBA00022723"/>
    </source>
</evidence>
<dbReference type="InterPro" id="IPR018982">
    <property type="entry name" value="RQC_domain"/>
</dbReference>
<dbReference type="InterPro" id="IPR010997">
    <property type="entry name" value="HRDC-like_sf"/>
</dbReference>
<organism evidence="20 21">
    <name type="scientific">Lederbergia graminis</name>
    <dbReference type="NCBI Taxonomy" id="735518"/>
    <lineage>
        <taxon>Bacteria</taxon>
        <taxon>Bacillati</taxon>
        <taxon>Bacillota</taxon>
        <taxon>Bacilli</taxon>
        <taxon>Bacillales</taxon>
        <taxon>Bacillaceae</taxon>
        <taxon>Lederbergia</taxon>
    </lineage>
</organism>
<evidence type="ECO:0000256" key="16">
    <source>
        <dbReference type="NCBIfam" id="TIGR01389"/>
    </source>
</evidence>
<dbReference type="InterPro" id="IPR044876">
    <property type="entry name" value="HRDC_dom_sf"/>
</dbReference>
<dbReference type="Proteomes" id="UP001596147">
    <property type="component" value="Unassembled WGS sequence"/>
</dbReference>
<dbReference type="Pfam" id="PF00271">
    <property type="entry name" value="Helicase_C"/>
    <property type="match status" value="1"/>
</dbReference>
<dbReference type="InterPro" id="IPR006293">
    <property type="entry name" value="DNA_helicase_ATP-dep_RecQ_bac"/>
</dbReference>
<dbReference type="InterPro" id="IPR027417">
    <property type="entry name" value="P-loop_NTPase"/>
</dbReference>